<accession>A0A2X0K460</accession>
<gene>
    <name evidence="1" type="ORF">BZ3500_MVSOF-1268-A1-R1_CHR2-2G04898</name>
</gene>
<dbReference type="EMBL" id="FMWP01000010">
    <property type="protein sequence ID" value="SCZ87432.1"/>
    <property type="molecule type" value="Genomic_DNA"/>
</dbReference>
<evidence type="ECO:0000313" key="2">
    <source>
        <dbReference type="Proteomes" id="UP000249723"/>
    </source>
</evidence>
<dbReference type="Proteomes" id="UP000249723">
    <property type="component" value="Unassembled WGS sequence"/>
</dbReference>
<dbReference type="OrthoDB" id="2540399at2759"/>
<name>A0A2X0K460_9BASI</name>
<organism evidence="1 2">
    <name type="scientific">Microbotryum saponariae</name>
    <dbReference type="NCBI Taxonomy" id="289078"/>
    <lineage>
        <taxon>Eukaryota</taxon>
        <taxon>Fungi</taxon>
        <taxon>Dikarya</taxon>
        <taxon>Basidiomycota</taxon>
        <taxon>Pucciniomycotina</taxon>
        <taxon>Microbotryomycetes</taxon>
        <taxon>Microbotryales</taxon>
        <taxon>Microbotryaceae</taxon>
        <taxon>Microbotryum</taxon>
    </lineage>
</organism>
<protein>
    <submittedName>
        <fullName evidence="1">BZ3500_MvSof-1268-A1-R1_Chr2-2g04898 protein</fullName>
    </submittedName>
</protein>
<evidence type="ECO:0000313" key="1">
    <source>
        <dbReference type="EMBL" id="SCZ87432.1"/>
    </source>
</evidence>
<keyword evidence="2" id="KW-1185">Reference proteome</keyword>
<proteinExistence type="predicted"/>
<reference evidence="2" key="1">
    <citation type="submission" date="2016-10" db="EMBL/GenBank/DDBJ databases">
        <authorList>
            <person name="Jeantristanb JTB J.-T."/>
            <person name="Ricardo R."/>
        </authorList>
    </citation>
    <scope>NUCLEOTIDE SEQUENCE [LARGE SCALE GENOMIC DNA]</scope>
</reference>
<dbReference type="AlphaFoldDB" id="A0A2X0K460"/>
<sequence length="268" mass="30531">MPSATRFIPSYNQRFCLRDTKIKIIDDSANNENCYYEVIDASAPSCHYIDADFTPPSIDNSAEKALITRNAASYFPGPQLEHRGQLASSDTLRSCVCRSEVRQRIISALLLTVGTPFEEPYAKRVITDILDKVLLSLRRRLGGSEGVVEEIWVLCCWSPPKLWDELNCSLTLGRMIKLVKMRGNLLNTFCHTGRYHLNDYKKNVVGFGIKMLQLPNQNQNQNQDQKQKQNQKQNQIQCLGLLAPFPTARSSKYSRQECGQKRPGRYPL</sequence>